<dbReference type="AlphaFoldDB" id="A0A897NA85"/>
<evidence type="ECO:0000313" key="5">
    <source>
        <dbReference type="Proteomes" id="UP000663305"/>
    </source>
</evidence>
<evidence type="ECO:0000313" key="2">
    <source>
        <dbReference type="EMBL" id="QSG09610.1"/>
    </source>
</evidence>
<dbReference type="GeneID" id="68860409"/>
<evidence type="ECO:0000313" key="3">
    <source>
        <dbReference type="EMBL" id="QSG11310.1"/>
    </source>
</evidence>
<evidence type="ECO:0000313" key="4">
    <source>
        <dbReference type="Proteomes" id="UP000662973"/>
    </source>
</evidence>
<reference evidence="3 4" key="1">
    <citation type="submission" date="2020-11" db="EMBL/GenBank/DDBJ databases">
        <title>Carbohydrate-dependent, anaerobic sulfur respiration: A novel catabolism in halophilic archaea.</title>
        <authorList>
            <person name="Sorokin D.Y."/>
            <person name="Messina E."/>
            <person name="Smedile F."/>
            <person name="La Cono V."/>
            <person name="Hallsworth J.E."/>
            <person name="Yakimov M.M."/>
        </authorList>
    </citation>
    <scope>NUCLEOTIDE SEQUENCE</scope>
    <source>
        <strain evidence="3">HSR-Bgl</strain>
        <strain evidence="2 4">HSR12-2</strain>
    </source>
</reference>
<dbReference type="RefSeq" id="WP_229109794.1">
    <property type="nucleotide sequence ID" value="NZ_CP064788.1"/>
</dbReference>
<sequence length="117" mass="12724">MGILDRLRPGKPAVPADAPTLYRADIATDGGNVHSFSYLVESETEITIVYNERQFVMPKGATFVVTDTGQTEWDGQPIHVKSIAPVRPEEVADESTYSPPEALQGESIPPVNADEAR</sequence>
<gene>
    <name evidence="3" type="ORF">HSBGL_0880</name>
    <name evidence="2" type="ORF">HSR122_2229</name>
</gene>
<feature type="region of interest" description="Disordered" evidence="1">
    <location>
        <begin position="82"/>
        <end position="117"/>
    </location>
</feature>
<dbReference type="Proteomes" id="UP000662973">
    <property type="component" value="Chromosome"/>
</dbReference>
<dbReference type="EMBL" id="CP064788">
    <property type="protein sequence ID" value="QSG09610.1"/>
    <property type="molecule type" value="Genomic_DNA"/>
</dbReference>
<accession>A0A897NA85</accession>
<evidence type="ECO:0000256" key="1">
    <source>
        <dbReference type="SAM" id="MobiDB-lite"/>
    </source>
</evidence>
<dbReference type="Proteomes" id="UP000663305">
    <property type="component" value="Chromosome"/>
</dbReference>
<proteinExistence type="predicted"/>
<name>A0A897NA85_9EURY</name>
<accession>A0A897N5D5</accession>
<protein>
    <submittedName>
        <fullName evidence="3">Uncharacterized protein</fullName>
    </submittedName>
</protein>
<keyword evidence="4" id="KW-1185">Reference proteome</keyword>
<dbReference type="EMBL" id="CP064789">
    <property type="protein sequence ID" value="QSG11310.1"/>
    <property type="molecule type" value="Genomic_DNA"/>
</dbReference>
<organism evidence="3 5">
    <name type="scientific">Halapricum desulfuricans</name>
    <dbReference type="NCBI Taxonomy" id="2841257"/>
    <lineage>
        <taxon>Archaea</taxon>
        <taxon>Methanobacteriati</taxon>
        <taxon>Methanobacteriota</taxon>
        <taxon>Stenosarchaea group</taxon>
        <taxon>Halobacteria</taxon>
        <taxon>Halobacteriales</taxon>
        <taxon>Haloarculaceae</taxon>
        <taxon>Halapricum</taxon>
    </lineage>
</organism>
<dbReference type="KEGG" id="hds:HSR122_2229"/>